<evidence type="ECO:0000313" key="2">
    <source>
        <dbReference type="EMBL" id="MCU7378662.1"/>
    </source>
</evidence>
<dbReference type="PANTHER" id="PTHR36440">
    <property type="entry name" value="PUTATIVE (AFU_ORTHOLOGUE AFUA_8G07350)-RELATED"/>
    <property type="match status" value="1"/>
</dbReference>
<evidence type="ECO:0000313" key="3">
    <source>
        <dbReference type="Proteomes" id="UP001065549"/>
    </source>
</evidence>
<dbReference type="InterPro" id="IPR011051">
    <property type="entry name" value="RmlC_Cupin_sf"/>
</dbReference>
<organism evidence="2 3">
    <name type="scientific">Hominibacterium faecale</name>
    <dbReference type="NCBI Taxonomy" id="2839743"/>
    <lineage>
        <taxon>Bacteria</taxon>
        <taxon>Bacillati</taxon>
        <taxon>Bacillota</taxon>
        <taxon>Clostridia</taxon>
        <taxon>Peptostreptococcales</taxon>
        <taxon>Anaerovoracaceae</taxon>
        <taxon>Hominibacterium</taxon>
    </lineage>
</organism>
<dbReference type="InterPro" id="IPR053146">
    <property type="entry name" value="QDO-like"/>
</dbReference>
<dbReference type="InterPro" id="IPR014710">
    <property type="entry name" value="RmlC-like_jellyroll"/>
</dbReference>
<reference evidence="2" key="1">
    <citation type="submission" date="2022-09" db="EMBL/GenBank/DDBJ databases">
        <title>Culturomic study of gut microbiota in children with autism spectrum disorder.</title>
        <authorList>
            <person name="Efimov B.A."/>
            <person name="Chaplin A.V."/>
            <person name="Sokolova S.R."/>
            <person name="Pikina A.P."/>
            <person name="Korzhanova M."/>
            <person name="Belova V."/>
            <person name="Korostin D."/>
        </authorList>
    </citation>
    <scope>NUCLEOTIDE SEQUENCE</scope>
    <source>
        <strain evidence="2">ASD5510</strain>
    </source>
</reference>
<feature type="domain" description="Cupin type-2" evidence="1">
    <location>
        <begin position="56"/>
        <end position="114"/>
    </location>
</feature>
<gene>
    <name evidence="2" type="ORF">OBO34_09880</name>
</gene>
<accession>A0A9J6QW32</accession>
<dbReference type="InterPro" id="IPR013096">
    <property type="entry name" value="Cupin_2"/>
</dbReference>
<dbReference type="AlphaFoldDB" id="A0A9J6QW32"/>
<dbReference type="Proteomes" id="UP001065549">
    <property type="component" value="Unassembled WGS sequence"/>
</dbReference>
<comment type="caution">
    <text evidence="2">The sequence shown here is derived from an EMBL/GenBank/DDBJ whole genome shotgun (WGS) entry which is preliminary data.</text>
</comment>
<keyword evidence="3" id="KW-1185">Reference proteome</keyword>
<name>A0A9J6QW32_9FIRM</name>
<dbReference type="EMBL" id="JAOSHN010000003">
    <property type="protein sequence ID" value="MCU7378662.1"/>
    <property type="molecule type" value="Genomic_DNA"/>
</dbReference>
<sequence length="331" mass="38479">MLKFNQETGNYEMVREAVVIDPTAFSLEESADENGVGHLFITARGAEKNLEMSDYCVNEGDEVPYHYHEYGSEIFFVTRGSVDAVMGGKQIVVNPGDMILIRPFMPHGFEYRENGTVWHEIIQGMDLWEGLTGLDRIYENCPEKIEDDLFMRDYLKTEGRVDYLGYPYLEAETVSPEEMPGFCGKDMYYKSYQLPGIECRIKYPRWKMDNRKEVWEFIMDQGQTIAWDEPYFSHELMVVRSGSVKVEIEGYETQIAKTEDIIHIPDYARHRITVLESGTVLQDFNVQYDLFLMMEELDIARREGRLDDDLVLDCLNRYQCPVTEASGLICR</sequence>
<dbReference type="Pfam" id="PF07883">
    <property type="entry name" value="Cupin_2"/>
    <property type="match status" value="1"/>
</dbReference>
<dbReference type="Gene3D" id="2.60.120.10">
    <property type="entry name" value="Jelly Rolls"/>
    <property type="match status" value="2"/>
</dbReference>
<protein>
    <submittedName>
        <fullName evidence="2">Cupin domain-containing protein</fullName>
    </submittedName>
</protein>
<dbReference type="CDD" id="cd02208">
    <property type="entry name" value="cupin_RmlC-like"/>
    <property type="match status" value="1"/>
</dbReference>
<proteinExistence type="predicted"/>
<dbReference type="SUPFAM" id="SSF51182">
    <property type="entry name" value="RmlC-like cupins"/>
    <property type="match status" value="1"/>
</dbReference>
<dbReference type="RefSeq" id="WP_148398026.1">
    <property type="nucleotide sequence ID" value="NZ_JAOSHN010000003.1"/>
</dbReference>
<evidence type="ECO:0000259" key="1">
    <source>
        <dbReference type="Pfam" id="PF07883"/>
    </source>
</evidence>
<dbReference type="PANTHER" id="PTHR36440:SF1">
    <property type="entry name" value="PUTATIVE (AFU_ORTHOLOGUE AFUA_8G07350)-RELATED"/>
    <property type="match status" value="1"/>
</dbReference>